<organism evidence="1 2">
    <name type="scientific">Sphingomonas montanisoli</name>
    <dbReference type="NCBI Taxonomy" id="2606412"/>
    <lineage>
        <taxon>Bacteria</taxon>
        <taxon>Pseudomonadati</taxon>
        <taxon>Pseudomonadota</taxon>
        <taxon>Alphaproteobacteria</taxon>
        <taxon>Sphingomonadales</taxon>
        <taxon>Sphingomonadaceae</taxon>
        <taxon>Sphingomonas</taxon>
    </lineage>
</organism>
<evidence type="ECO:0000313" key="2">
    <source>
        <dbReference type="Proteomes" id="UP000322077"/>
    </source>
</evidence>
<dbReference type="AlphaFoldDB" id="A0A5D9BX41"/>
<name>A0A5D9BX41_9SPHN</name>
<dbReference type="EMBL" id="VTOU01000008">
    <property type="protein sequence ID" value="TZG23964.1"/>
    <property type="molecule type" value="Genomic_DNA"/>
</dbReference>
<reference evidence="1 2" key="1">
    <citation type="submission" date="2019-08" db="EMBL/GenBank/DDBJ databases">
        <authorList>
            <person name="Wang G."/>
            <person name="Xu Z."/>
        </authorList>
    </citation>
    <scope>NUCLEOTIDE SEQUENCE [LARGE SCALE GENOMIC DNA]</scope>
    <source>
        <strain evidence="1 2">ZX</strain>
    </source>
</reference>
<sequence length="188" mass="19381">MKYVHYIVYHLETGAILQCGGPVLESEVARQAPPDRPWGAVAVDDDALIVEEAEAGVPRASINMVAVRRSSIDRINAGAVAELARHLTPGMAGTYAAKLAEAEALAINPDAAAPMLRAEADASGQPLADVAAAVIQRAHDCQQIRAAVEAARQQAKATAVAGNIPAMVAAEKVDWVAVSAAALEGAST</sequence>
<comment type="caution">
    <text evidence="1">The sequence shown here is derived from an EMBL/GenBank/DDBJ whole genome shotgun (WGS) entry which is preliminary data.</text>
</comment>
<dbReference type="RefSeq" id="WP_149524171.1">
    <property type="nucleotide sequence ID" value="NZ_VTOU01000008.1"/>
</dbReference>
<proteinExistence type="predicted"/>
<evidence type="ECO:0000313" key="1">
    <source>
        <dbReference type="EMBL" id="TZG23964.1"/>
    </source>
</evidence>
<accession>A0A5D9BX41</accession>
<keyword evidence="2" id="KW-1185">Reference proteome</keyword>
<gene>
    <name evidence="1" type="ORF">FYJ91_20395</name>
</gene>
<protein>
    <submittedName>
        <fullName evidence="1">Uncharacterized protein</fullName>
    </submittedName>
</protein>
<dbReference type="Proteomes" id="UP000322077">
    <property type="component" value="Unassembled WGS sequence"/>
</dbReference>